<protein>
    <submittedName>
        <fullName evidence="16">Uncharacterized protein</fullName>
    </submittedName>
</protein>
<keyword evidence="10" id="KW-0249">Electron transport</keyword>
<comment type="subcellular location">
    <subcellularLocation>
        <location evidence="2">Endoplasmic reticulum membrane</location>
        <topology evidence="2">Peripheral membrane protein</topology>
        <orientation evidence="2">Lumenal side</orientation>
    </subcellularLocation>
</comment>
<evidence type="ECO:0000256" key="5">
    <source>
        <dbReference type="ARBA" id="ARBA00022448"/>
    </source>
</evidence>
<evidence type="ECO:0000256" key="13">
    <source>
        <dbReference type="ARBA" id="ARBA00023157"/>
    </source>
</evidence>
<evidence type="ECO:0000256" key="9">
    <source>
        <dbReference type="ARBA" id="ARBA00022827"/>
    </source>
</evidence>
<evidence type="ECO:0000256" key="8">
    <source>
        <dbReference type="ARBA" id="ARBA00022824"/>
    </source>
</evidence>
<reference evidence="16 17" key="1">
    <citation type="submission" date="2022-12" db="EMBL/GenBank/DDBJ databases">
        <title>Chromosome-level genome of Tegillarca granosa.</title>
        <authorList>
            <person name="Kim J."/>
        </authorList>
    </citation>
    <scope>NUCLEOTIDE SEQUENCE [LARGE SCALE GENOMIC DNA]</scope>
    <source>
        <strain evidence="16">Teg-2019</strain>
        <tissue evidence="16">Adductor muscle</tissue>
    </source>
</reference>
<evidence type="ECO:0000256" key="14">
    <source>
        <dbReference type="ARBA" id="ARBA00023180"/>
    </source>
</evidence>
<keyword evidence="6" id="KW-0285">Flavoprotein</keyword>
<comment type="caution">
    <text evidence="16">The sequence shown here is derived from an EMBL/GenBank/DDBJ whole genome shotgun (WGS) entry which is preliminary data.</text>
</comment>
<dbReference type="Pfam" id="PF04137">
    <property type="entry name" value="ERO1"/>
    <property type="match status" value="1"/>
</dbReference>
<keyword evidence="12" id="KW-0472">Membrane</keyword>
<name>A0ABQ9EXN0_TEGGR</name>
<keyword evidence="11" id="KW-0560">Oxidoreductase</keyword>
<evidence type="ECO:0000313" key="16">
    <source>
        <dbReference type="EMBL" id="KAJ8308145.1"/>
    </source>
</evidence>
<evidence type="ECO:0000256" key="11">
    <source>
        <dbReference type="ARBA" id="ARBA00023002"/>
    </source>
</evidence>
<keyword evidence="13" id="KW-1015">Disulfide bond</keyword>
<dbReference type="SUPFAM" id="SSF110019">
    <property type="entry name" value="ERO1-like"/>
    <property type="match status" value="1"/>
</dbReference>
<accession>A0ABQ9EXN0</accession>
<comment type="cofactor">
    <cofactor evidence="1">
        <name>FAD</name>
        <dbReference type="ChEBI" id="CHEBI:57692"/>
    </cofactor>
</comment>
<dbReference type="PIRSF" id="PIRSF017205">
    <property type="entry name" value="ERO1"/>
    <property type="match status" value="1"/>
</dbReference>
<keyword evidence="8" id="KW-0256">Endoplasmic reticulum</keyword>
<keyword evidence="17" id="KW-1185">Reference proteome</keyword>
<dbReference type="PANTHER" id="PTHR12613:SF0">
    <property type="entry name" value="ERO1-LIKE PROTEIN"/>
    <property type="match status" value="1"/>
</dbReference>
<dbReference type="Proteomes" id="UP001217089">
    <property type="component" value="Unassembled WGS sequence"/>
</dbReference>
<evidence type="ECO:0000256" key="6">
    <source>
        <dbReference type="ARBA" id="ARBA00022630"/>
    </source>
</evidence>
<evidence type="ECO:0000256" key="10">
    <source>
        <dbReference type="ARBA" id="ARBA00022982"/>
    </source>
</evidence>
<sequence length="341" mass="38827">MNEESKKAFKDWTKYDDAQETFCELDDENAGCEYVNLLLNPERYTGYAGASPNRIWNSIYEENCFKPHSEYTYGSQQSISALNGFRKGTFEDSTSTCTGMCLEKRAFYRLISGLHTSINIHLSAKYLLPAKNGYGTGKWGHNVQEFLKRFSREQTNGEGPQRLKNLYFTYLVVLRAVAKAAPYLEEENFYTGNPGEDLDVKNGVLDLLSVVKSFPDHFDESKLFQGNQKEAKILKVCRSSIPEEFRNHFRNVSRIMDCVGCDKCRLWGKLQVQGLGTALKILFSGDGIGLGSTVNANEKKKFQLRRTEIVSLINGFGRIHISANADLFYYYVKVFQPKRGF</sequence>
<evidence type="ECO:0000256" key="12">
    <source>
        <dbReference type="ARBA" id="ARBA00023136"/>
    </source>
</evidence>
<gene>
    <name evidence="16" type="ORF">KUTeg_013019</name>
</gene>
<dbReference type="EMBL" id="JARBDR010000657">
    <property type="protein sequence ID" value="KAJ8308145.1"/>
    <property type="molecule type" value="Genomic_DNA"/>
</dbReference>
<evidence type="ECO:0000256" key="4">
    <source>
        <dbReference type="ARBA" id="ARBA00011802"/>
    </source>
</evidence>
<comment type="similarity">
    <text evidence="3">Belongs to the EROs family.</text>
</comment>
<keyword evidence="7" id="KW-0732">Signal</keyword>
<keyword evidence="9" id="KW-0274">FAD</keyword>
<organism evidence="16 17">
    <name type="scientific">Tegillarca granosa</name>
    <name type="common">Malaysian cockle</name>
    <name type="synonym">Anadara granosa</name>
    <dbReference type="NCBI Taxonomy" id="220873"/>
    <lineage>
        <taxon>Eukaryota</taxon>
        <taxon>Metazoa</taxon>
        <taxon>Spiralia</taxon>
        <taxon>Lophotrochozoa</taxon>
        <taxon>Mollusca</taxon>
        <taxon>Bivalvia</taxon>
        <taxon>Autobranchia</taxon>
        <taxon>Pteriomorphia</taxon>
        <taxon>Arcoida</taxon>
        <taxon>Arcoidea</taxon>
        <taxon>Arcidae</taxon>
        <taxon>Tegillarca</taxon>
    </lineage>
</organism>
<evidence type="ECO:0000256" key="15">
    <source>
        <dbReference type="ARBA" id="ARBA00023284"/>
    </source>
</evidence>
<evidence type="ECO:0000256" key="1">
    <source>
        <dbReference type="ARBA" id="ARBA00001974"/>
    </source>
</evidence>
<evidence type="ECO:0000256" key="2">
    <source>
        <dbReference type="ARBA" id="ARBA00004367"/>
    </source>
</evidence>
<comment type="subunit">
    <text evidence="4">May function both as a monomer and a homodimer.</text>
</comment>
<dbReference type="InterPro" id="IPR007266">
    <property type="entry name" value="Ero1"/>
</dbReference>
<dbReference type="InterPro" id="IPR037192">
    <property type="entry name" value="ERO1-like_sf"/>
</dbReference>
<evidence type="ECO:0000256" key="7">
    <source>
        <dbReference type="ARBA" id="ARBA00022729"/>
    </source>
</evidence>
<keyword evidence="5" id="KW-0813">Transport</keyword>
<keyword evidence="14" id="KW-0325">Glycoprotein</keyword>
<proteinExistence type="inferred from homology"/>
<dbReference type="PANTHER" id="PTHR12613">
    <property type="entry name" value="ERO1-RELATED"/>
    <property type="match status" value="1"/>
</dbReference>
<keyword evidence="15" id="KW-0676">Redox-active center</keyword>
<evidence type="ECO:0000256" key="3">
    <source>
        <dbReference type="ARBA" id="ARBA00008277"/>
    </source>
</evidence>
<evidence type="ECO:0000313" key="17">
    <source>
        <dbReference type="Proteomes" id="UP001217089"/>
    </source>
</evidence>